<keyword evidence="6 9" id="KW-0378">Hydrolase</keyword>
<sequence>MAPLRLRHPKGVSTLQVDFDTFTVQDLQQEIYAASEILPSQQDLKSGYPPRSLTLIPELPLESLGLKTGDQLIVNQKPGSASRGVSSGATQAAVPSPARTSSVPSGRAAEAPSSLRASQAPVARPAPSSSSPASVETNGGTLVHRIVPDDNSCLFSSVALIFEQDISKAQQQRKIVADAIRKDMETYNEAILGRPRDEYISTILKPTSWGGAIELAIFAKHYSTEIASVDVETGRIDHFTPPPASDSGSRCVVIYSGIHYDAASLAPFADAPTDFHQTVFPVISSGDDDPILKATKELATILRSKKAFTNTATFDLKCEGLKGEKEARAHAKDTGHTAFGEY</sequence>
<organism evidence="14 15">
    <name type="scientific">Jaapia argillacea MUCL 33604</name>
    <dbReference type="NCBI Taxonomy" id="933084"/>
    <lineage>
        <taxon>Eukaryota</taxon>
        <taxon>Fungi</taxon>
        <taxon>Dikarya</taxon>
        <taxon>Basidiomycota</taxon>
        <taxon>Agaricomycotina</taxon>
        <taxon>Agaricomycetes</taxon>
        <taxon>Agaricomycetidae</taxon>
        <taxon>Jaapiales</taxon>
        <taxon>Jaapiaceae</taxon>
        <taxon>Jaapia</taxon>
    </lineage>
</organism>
<dbReference type="Gene3D" id="3.10.20.90">
    <property type="entry name" value="Phosphatidylinositol 3-kinase Catalytic Subunit, Chain A, domain 1"/>
    <property type="match status" value="1"/>
</dbReference>
<dbReference type="GO" id="GO:0008270">
    <property type="term" value="F:zinc ion binding"/>
    <property type="evidence" value="ECO:0007669"/>
    <property type="project" value="UniProtKB-KW"/>
</dbReference>
<dbReference type="Pfam" id="PF24560">
    <property type="entry name" value="zf-C2H2_OTU1_C"/>
    <property type="match status" value="1"/>
</dbReference>
<evidence type="ECO:0000256" key="3">
    <source>
        <dbReference type="ARBA" id="ARBA00022723"/>
    </source>
</evidence>
<dbReference type="InterPro" id="IPR038765">
    <property type="entry name" value="Papain-like_cys_pep_sf"/>
</dbReference>
<dbReference type="SUPFAM" id="SSF54001">
    <property type="entry name" value="Cysteine proteinases"/>
    <property type="match status" value="1"/>
</dbReference>
<dbReference type="Proteomes" id="UP000027265">
    <property type="component" value="Unassembled WGS sequence"/>
</dbReference>
<dbReference type="FunCoup" id="A0A067QBV5">
    <property type="interactions" value="231"/>
</dbReference>
<comment type="catalytic activity">
    <reaction evidence="1 9">
        <text>Thiol-dependent hydrolysis of ester, thioester, amide, peptide and isopeptide bonds formed by the C-terminal Gly of ubiquitin (a 76-residue protein attached to proteins as an intracellular targeting signal).</text>
        <dbReference type="EC" id="3.4.19.12"/>
    </reaction>
</comment>
<keyword evidence="7 9" id="KW-0788">Thiol protease</keyword>
<keyword evidence="3" id="KW-0479">Metal-binding</keyword>
<evidence type="ECO:0000259" key="11">
    <source>
        <dbReference type="Pfam" id="PF02338"/>
    </source>
</evidence>
<keyword evidence="5 9" id="KW-0833">Ubl conjugation pathway</keyword>
<evidence type="ECO:0000256" key="9">
    <source>
        <dbReference type="RuleBase" id="RU367104"/>
    </source>
</evidence>
<evidence type="ECO:0000256" key="4">
    <source>
        <dbReference type="ARBA" id="ARBA00022771"/>
    </source>
</evidence>
<evidence type="ECO:0000256" key="7">
    <source>
        <dbReference type="ARBA" id="ARBA00022807"/>
    </source>
</evidence>
<dbReference type="HOGENOM" id="CLU_049327_0_0_1"/>
<name>A0A067QBV5_9AGAM</name>
<dbReference type="SUPFAM" id="SSF54236">
    <property type="entry name" value="Ubiquitin-like"/>
    <property type="match status" value="1"/>
</dbReference>
<evidence type="ECO:0000256" key="8">
    <source>
        <dbReference type="ARBA" id="ARBA00022833"/>
    </source>
</evidence>
<keyword evidence="4" id="KW-0863">Zinc-finger</keyword>
<dbReference type="PANTHER" id="PTHR13312:SF0">
    <property type="entry name" value="UBIQUITIN THIOESTERASE OTU1"/>
    <property type="match status" value="1"/>
</dbReference>
<feature type="compositionally biased region" description="Low complexity" evidence="10">
    <location>
        <begin position="116"/>
        <end position="135"/>
    </location>
</feature>
<dbReference type="InParanoid" id="A0A067QBV5"/>
<feature type="domain" description="OTU1-like C-terminal C2H2-type zinc finger" evidence="13">
    <location>
        <begin position="312"/>
        <end position="342"/>
    </location>
</feature>
<dbReference type="GO" id="GO:0036503">
    <property type="term" value="P:ERAD pathway"/>
    <property type="evidence" value="ECO:0007669"/>
    <property type="project" value="TreeGrafter"/>
</dbReference>
<dbReference type="GO" id="GO:0005829">
    <property type="term" value="C:cytosol"/>
    <property type="evidence" value="ECO:0007669"/>
    <property type="project" value="TreeGrafter"/>
</dbReference>
<dbReference type="InterPro" id="IPR003323">
    <property type="entry name" value="OTU_dom"/>
</dbReference>
<gene>
    <name evidence="14" type="ORF">JAAARDRAFT_124736</name>
</gene>
<keyword evidence="15" id="KW-1185">Reference proteome</keyword>
<dbReference type="Gene3D" id="3.90.70.80">
    <property type="match status" value="1"/>
</dbReference>
<dbReference type="OrthoDB" id="65596at2759"/>
<dbReference type="InterPro" id="IPR048857">
    <property type="entry name" value="OTU1_Ubl"/>
</dbReference>
<protein>
    <recommendedName>
        <fullName evidence="9">Ubiquitin thioesterase OTU</fullName>
        <ecNumber evidence="9">3.4.19.12</ecNumber>
    </recommendedName>
</protein>
<dbReference type="GO" id="GO:0004843">
    <property type="term" value="F:cysteine-type deubiquitinase activity"/>
    <property type="evidence" value="ECO:0007669"/>
    <property type="project" value="UniProtKB-UniRule"/>
</dbReference>
<evidence type="ECO:0000256" key="5">
    <source>
        <dbReference type="ARBA" id="ARBA00022786"/>
    </source>
</evidence>
<dbReference type="EC" id="3.4.19.12" evidence="9"/>
<feature type="domain" description="OTU1 Ubl" evidence="12">
    <location>
        <begin position="4"/>
        <end position="53"/>
    </location>
</feature>
<comment type="function">
    <text evidence="9">Hydrolase that can remove conjugated ubiquitin from proteins and may therefore play an important regulatory role at the level of protein turnover by preventing degradation.</text>
</comment>
<evidence type="ECO:0000259" key="13">
    <source>
        <dbReference type="Pfam" id="PF24560"/>
    </source>
</evidence>
<dbReference type="GO" id="GO:0005634">
    <property type="term" value="C:nucleus"/>
    <property type="evidence" value="ECO:0007669"/>
    <property type="project" value="TreeGrafter"/>
</dbReference>
<dbReference type="Pfam" id="PF02338">
    <property type="entry name" value="OTU"/>
    <property type="match status" value="1"/>
</dbReference>
<evidence type="ECO:0000313" key="15">
    <source>
        <dbReference type="Proteomes" id="UP000027265"/>
    </source>
</evidence>
<reference evidence="15" key="1">
    <citation type="journal article" date="2014" name="Proc. Natl. Acad. Sci. U.S.A.">
        <title>Extensive sampling of basidiomycete genomes demonstrates inadequacy of the white-rot/brown-rot paradigm for wood decay fungi.</title>
        <authorList>
            <person name="Riley R."/>
            <person name="Salamov A.A."/>
            <person name="Brown D.W."/>
            <person name="Nagy L.G."/>
            <person name="Floudas D."/>
            <person name="Held B.W."/>
            <person name="Levasseur A."/>
            <person name="Lombard V."/>
            <person name="Morin E."/>
            <person name="Otillar R."/>
            <person name="Lindquist E.A."/>
            <person name="Sun H."/>
            <person name="LaButti K.M."/>
            <person name="Schmutz J."/>
            <person name="Jabbour D."/>
            <person name="Luo H."/>
            <person name="Baker S.E."/>
            <person name="Pisabarro A.G."/>
            <person name="Walton J.D."/>
            <person name="Blanchette R.A."/>
            <person name="Henrissat B."/>
            <person name="Martin F."/>
            <person name="Cullen D."/>
            <person name="Hibbett D.S."/>
            <person name="Grigoriev I.V."/>
        </authorList>
    </citation>
    <scope>NUCLEOTIDE SEQUENCE [LARGE SCALE GENOMIC DNA]</scope>
    <source>
        <strain evidence="15">MUCL 33604</strain>
    </source>
</reference>
<proteinExistence type="predicted"/>
<keyword evidence="9" id="KW-0963">Cytoplasm</keyword>
<dbReference type="CDD" id="cd22745">
    <property type="entry name" value="OTU_OTU1"/>
    <property type="match status" value="1"/>
</dbReference>
<dbReference type="STRING" id="933084.A0A067QBV5"/>
<dbReference type="GO" id="GO:0016579">
    <property type="term" value="P:protein deubiquitination"/>
    <property type="evidence" value="ECO:0007669"/>
    <property type="project" value="TreeGrafter"/>
</dbReference>
<evidence type="ECO:0000256" key="10">
    <source>
        <dbReference type="SAM" id="MobiDB-lite"/>
    </source>
</evidence>
<feature type="compositionally biased region" description="Polar residues" evidence="10">
    <location>
        <begin position="77"/>
        <end position="90"/>
    </location>
</feature>
<feature type="region of interest" description="Disordered" evidence="10">
    <location>
        <begin position="77"/>
        <end position="137"/>
    </location>
</feature>
<evidence type="ECO:0000259" key="12">
    <source>
        <dbReference type="Pfam" id="PF21403"/>
    </source>
</evidence>
<dbReference type="InterPro" id="IPR057766">
    <property type="entry name" value="Znf-C2H2_OTU1-like_C"/>
</dbReference>
<dbReference type="AlphaFoldDB" id="A0A067QBV5"/>
<accession>A0A067QBV5</accession>
<evidence type="ECO:0000256" key="2">
    <source>
        <dbReference type="ARBA" id="ARBA00022670"/>
    </source>
</evidence>
<dbReference type="GO" id="GO:0030968">
    <property type="term" value="P:endoplasmic reticulum unfolded protein response"/>
    <property type="evidence" value="ECO:0007669"/>
    <property type="project" value="TreeGrafter"/>
</dbReference>
<dbReference type="InterPro" id="IPR029071">
    <property type="entry name" value="Ubiquitin-like_domsf"/>
</dbReference>
<dbReference type="PANTHER" id="PTHR13312">
    <property type="entry name" value="HIV-INDUCED PROTEIN-7-LIKE PROTEASE"/>
    <property type="match status" value="1"/>
</dbReference>
<evidence type="ECO:0000256" key="6">
    <source>
        <dbReference type="ARBA" id="ARBA00022801"/>
    </source>
</evidence>
<evidence type="ECO:0000256" key="1">
    <source>
        <dbReference type="ARBA" id="ARBA00000707"/>
    </source>
</evidence>
<feature type="domain" description="OTU" evidence="11">
    <location>
        <begin position="150"/>
        <end position="228"/>
    </location>
</feature>
<keyword evidence="8" id="KW-0862">Zinc</keyword>
<evidence type="ECO:0000313" key="14">
    <source>
        <dbReference type="EMBL" id="KDQ60962.1"/>
    </source>
</evidence>
<comment type="subcellular location">
    <subcellularLocation>
        <location evidence="9">Cytoplasm</location>
    </subcellularLocation>
</comment>
<dbReference type="EMBL" id="KL197713">
    <property type="protein sequence ID" value="KDQ60962.1"/>
    <property type="molecule type" value="Genomic_DNA"/>
</dbReference>
<keyword evidence="2" id="KW-0645">Protease</keyword>
<dbReference type="Pfam" id="PF21403">
    <property type="entry name" value="OTU1_UBXL"/>
    <property type="match status" value="1"/>
</dbReference>
<dbReference type="CDD" id="cd17059">
    <property type="entry name" value="Ubl_OTU1"/>
    <property type="match status" value="1"/>
</dbReference>